<feature type="region of interest" description="Disordered" evidence="1">
    <location>
        <begin position="1"/>
        <end position="86"/>
    </location>
</feature>
<evidence type="ECO:0000256" key="1">
    <source>
        <dbReference type="SAM" id="MobiDB-lite"/>
    </source>
</evidence>
<proteinExistence type="predicted"/>
<feature type="compositionally biased region" description="Acidic residues" evidence="1">
    <location>
        <begin position="1"/>
        <end position="72"/>
    </location>
</feature>
<accession>A0ABD1M3T7</accession>
<dbReference type="AlphaFoldDB" id="A0ABD1M3T7"/>
<gene>
    <name evidence="2" type="ORF">Fmac_018035</name>
</gene>
<evidence type="ECO:0000313" key="2">
    <source>
        <dbReference type="EMBL" id="KAL2330454.1"/>
    </source>
</evidence>
<name>A0ABD1M3T7_9FABA</name>
<dbReference type="Proteomes" id="UP001603857">
    <property type="component" value="Unassembled WGS sequence"/>
</dbReference>
<reference evidence="2 3" key="1">
    <citation type="submission" date="2024-08" db="EMBL/GenBank/DDBJ databases">
        <title>Insights into the chromosomal genome structure of Flemingia macrophylla.</title>
        <authorList>
            <person name="Ding Y."/>
            <person name="Zhao Y."/>
            <person name="Bi W."/>
            <person name="Wu M."/>
            <person name="Zhao G."/>
            <person name="Gong Y."/>
            <person name="Li W."/>
            <person name="Zhang P."/>
        </authorList>
    </citation>
    <scope>NUCLEOTIDE SEQUENCE [LARGE SCALE GENOMIC DNA]</scope>
    <source>
        <strain evidence="2">DYQJB</strain>
        <tissue evidence="2">Leaf</tissue>
    </source>
</reference>
<dbReference type="EMBL" id="JBGMDY010000006">
    <property type="protein sequence ID" value="KAL2330454.1"/>
    <property type="molecule type" value="Genomic_DNA"/>
</dbReference>
<organism evidence="2 3">
    <name type="scientific">Flemingia macrophylla</name>
    <dbReference type="NCBI Taxonomy" id="520843"/>
    <lineage>
        <taxon>Eukaryota</taxon>
        <taxon>Viridiplantae</taxon>
        <taxon>Streptophyta</taxon>
        <taxon>Embryophyta</taxon>
        <taxon>Tracheophyta</taxon>
        <taxon>Spermatophyta</taxon>
        <taxon>Magnoliopsida</taxon>
        <taxon>eudicotyledons</taxon>
        <taxon>Gunneridae</taxon>
        <taxon>Pentapetalae</taxon>
        <taxon>rosids</taxon>
        <taxon>fabids</taxon>
        <taxon>Fabales</taxon>
        <taxon>Fabaceae</taxon>
        <taxon>Papilionoideae</taxon>
        <taxon>50 kb inversion clade</taxon>
        <taxon>NPAAA clade</taxon>
        <taxon>indigoferoid/millettioid clade</taxon>
        <taxon>Phaseoleae</taxon>
        <taxon>Flemingia</taxon>
    </lineage>
</organism>
<protein>
    <submittedName>
        <fullName evidence="2">Uncharacterized protein</fullName>
    </submittedName>
</protein>
<sequence length="157" mass="17893">MNWEEEDEEDDEEEGDDYDDDDDEDDDEKEEEDNEDDEDDDEDEDEDDNEEDEEDDDYDDDNDDYDDDDEELKMDGSGVAAGDHSGNVLWETLSITFTEPRMADLSTLGTICGTSPWSEGTRSLSNRPLPLVDTVSYCARVSAHANSCDCESSRRRN</sequence>
<comment type="caution">
    <text evidence="2">The sequence shown here is derived from an EMBL/GenBank/DDBJ whole genome shotgun (WGS) entry which is preliminary data.</text>
</comment>
<evidence type="ECO:0000313" key="3">
    <source>
        <dbReference type="Proteomes" id="UP001603857"/>
    </source>
</evidence>
<keyword evidence="3" id="KW-1185">Reference proteome</keyword>